<keyword evidence="1" id="KW-0812">Transmembrane</keyword>
<dbReference type="AlphaFoldDB" id="A0A8H7ZW96"/>
<accession>A0A8H7ZW96</accession>
<feature type="transmembrane region" description="Helical" evidence="1">
    <location>
        <begin position="20"/>
        <end position="42"/>
    </location>
</feature>
<keyword evidence="1" id="KW-1133">Transmembrane helix</keyword>
<organism evidence="2 3">
    <name type="scientific">Olpidium bornovanus</name>
    <dbReference type="NCBI Taxonomy" id="278681"/>
    <lineage>
        <taxon>Eukaryota</taxon>
        <taxon>Fungi</taxon>
        <taxon>Fungi incertae sedis</taxon>
        <taxon>Olpidiomycota</taxon>
        <taxon>Olpidiomycotina</taxon>
        <taxon>Olpidiomycetes</taxon>
        <taxon>Olpidiales</taxon>
        <taxon>Olpidiaceae</taxon>
        <taxon>Olpidium</taxon>
    </lineage>
</organism>
<keyword evidence="1" id="KW-0472">Membrane</keyword>
<evidence type="ECO:0000313" key="2">
    <source>
        <dbReference type="EMBL" id="KAG5460399.1"/>
    </source>
</evidence>
<dbReference type="EMBL" id="JAEFCI010005283">
    <property type="protein sequence ID" value="KAG5460399.1"/>
    <property type="molecule type" value="Genomic_DNA"/>
</dbReference>
<proteinExistence type="predicted"/>
<reference evidence="2 3" key="1">
    <citation type="journal article" name="Sci. Rep.">
        <title>Genome-scale phylogenetic analyses confirm Olpidium as the closest living zoosporic fungus to the non-flagellated, terrestrial fungi.</title>
        <authorList>
            <person name="Chang Y."/>
            <person name="Rochon D."/>
            <person name="Sekimoto S."/>
            <person name="Wang Y."/>
            <person name="Chovatia M."/>
            <person name="Sandor L."/>
            <person name="Salamov A."/>
            <person name="Grigoriev I.V."/>
            <person name="Stajich J.E."/>
            <person name="Spatafora J.W."/>
        </authorList>
    </citation>
    <scope>NUCLEOTIDE SEQUENCE [LARGE SCALE GENOMIC DNA]</scope>
    <source>
        <strain evidence="2">S191</strain>
    </source>
</reference>
<feature type="non-terminal residue" evidence="2">
    <location>
        <position position="1"/>
    </location>
</feature>
<keyword evidence="3" id="KW-1185">Reference proteome</keyword>
<protein>
    <submittedName>
        <fullName evidence="2">Uncharacterized protein</fullName>
    </submittedName>
</protein>
<gene>
    <name evidence="2" type="ORF">BJ554DRAFT_7558</name>
</gene>
<comment type="caution">
    <text evidence="2">The sequence shown here is derived from an EMBL/GenBank/DDBJ whole genome shotgun (WGS) entry which is preliminary data.</text>
</comment>
<name>A0A8H7ZW96_9FUNG</name>
<dbReference type="Proteomes" id="UP000673691">
    <property type="component" value="Unassembled WGS sequence"/>
</dbReference>
<sequence length="162" mass="16744">GPEGAQLRLEARAVCQELLLGYACFSLLPIALNGMCAVGALASRKGRLTDEFTARVLCSVGTGESSGHSRFAGQGIPGTRSSATTSVHMLVTPLAGKRTPNIFQNFSDKDLSAWNAIYPAGLGIHPGLNAPEGVRVNPPVPVPPAGQYVRVLPPVPADAGGM</sequence>
<feature type="non-terminal residue" evidence="2">
    <location>
        <position position="162"/>
    </location>
</feature>
<evidence type="ECO:0000313" key="3">
    <source>
        <dbReference type="Proteomes" id="UP000673691"/>
    </source>
</evidence>
<evidence type="ECO:0000256" key="1">
    <source>
        <dbReference type="SAM" id="Phobius"/>
    </source>
</evidence>